<dbReference type="PANTHER" id="PTHR43280:SF2">
    <property type="entry name" value="HTH-TYPE TRANSCRIPTIONAL REGULATOR EXSA"/>
    <property type="match status" value="1"/>
</dbReference>
<dbReference type="EMBL" id="DVHM01000031">
    <property type="protein sequence ID" value="HIR69981.1"/>
    <property type="molecule type" value="Genomic_DNA"/>
</dbReference>
<evidence type="ECO:0000256" key="2">
    <source>
        <dbReference type="ARBA" id="ARBA00023125"/>
    </source>
</evidence>
<protein>
    <submittedName>
        <fullName evidence="5">Helix-turn-helix domain-containing protein</fullName>
    </submittedName>
</protein>
<dbReference type="SUPFAM" id="SSF46689">
    <property type="entry name" value="Homeodomain-like"/>
    <property type="match status" value="2"/>
</dbReference>
<proteinExistence type="predicted"/>
<dbReference type="InterPro" id="IPR009057">
    <property type="entry name" value="Homeodomain-like_sf"/>
</dbReference>
<dbReference type="InterPro" id="IPR018060">
    <property type="entry name" value="HTH_AraC"/>
</dbReference>
<dbReference type="PANTHER" id="PTHR43280">
    <property type="entry name" value="ARAC-FAMILY TRANSCRIPTIONAL REGULATOR"/>
    <property type="match status" value="1"/>
</dbReference>
<dbReference type="InterPro" id="IPR011051">
    <property type="entry name" value="RmlC_Cupin_sf"/>
</dbReference>
<keyword evidence="1" id="KW-0805">Transcription regulation</keyword>
<dbReference type="InterPro" id="IPR003313">
    <property type="entry name" value="AraC-bd"/>
</dbReference>
<dbReference type="SMART" id="SM00342">
    <property type="entry name" value="HTH_ARAC"/>
    <property type="match status" value="1"/>
</dbReference>
<comment type="caution">
    <text evidence="5">The sequence shown here is derived from an EMBL/GenBank/DDBJ whole genome shotgun (WGS) entry which is preliminary data.</text>
</comment>
<dbReference type="GO" id="GO:0043565">
    <property type="term" value="F:sequence-specific DNA binding"/>
    <property type="evidence" value="ECO:0007669"/>
    <property type="project" value="InterPro"/>
</dbReference>
<dbReference type="AlphaFoldDB" id="A0A9D1E8K9"/>
<evidence type="ECO:0000259" key="4">
    <source>
        <dbReference type="PROSITE" id="PS01124"/>
    </source>
</evidence>
<dbReference type="CDD" id="cd02208">
    <property type="entry name" value="cupin_RmlC-like"/>
    <property type="match status" value="1"/>
</dbReference>
<dbReference type="InterPro" id="IPR014710">
    <property type="entry name" value="RmlC-like_jellyroll"/>
</dbReference>
<evidence type="ECO:0000256" key="3">
    <source>
        <dbReference type="ARBA" id="ARBA00023163"/>
    </source>
</evidence>
<evidence type="ECO:0000313" key="5">
    <source>
        <dbReference type="EMBL" id="HIR69981.1"/>
    </source>
</evidence>
<sequence length="285" mass="33364">MDHEHEVVVPREGMPFKIDIFEGGGGNYTREAHWHNSVEIFAVYEGSLDFYFRSSKCVVVPAGYFIIINPNELHSIHAAAENVSVYLQIPLGEFSSYLTGDHFISFRKRKPSTGQEEEIHALREQRMLTLMREIYDCGNAMETGYQFQMLRDYYEIMHMLVTIYRQEEPDEKQYRSSKALQRLSPITEYMKRHYAEEISLHSLAARFGYSPEHLSRMFQKYAYMNYKYYLSSIRLEHAREEMDKGEKTLSEIAVSVGFSDSRAMAKAFTKHFGMLPSEYLKISKK</sequence>
<dbReference type="Gene3D" id="2.60.120.10">
    <property type="entry name" value="Jelly Rolls"/>
    <property type="match status" value="1"/>
</dbReference>
<keyword evidence="2" id="KW-0238">DNA-binding</keyword>
<dbReference type="Pfam" id="PF02311">
    <property type="entry name" value="AraC_binding"/>
    <property type="match status" value="1"/>
</dbReference>
<feature type="domain" description="HTH araC/xylS-type" evidence="4">
    <location>
        <begin position="184"/>
        <end position="282"/>
    </location>
</feature>
<organism evidence="5 6">
    <name type="scientific">Candidatus Pullilachnospira gallistercoris</name>
    <dbReference type="NCBI Taxonomy" id="2840911"/>
    <lineage>
        <taxon>Bacteria</taxon>
        <taxon>Bacillati</taxon>
        <taxon>Bacillota</taxon>
        <taxon>Clostridia</taxon>
        <taxon>Lachnospirales</taxon>
        <taxon>Lachnospiraceae</taxon>
        <taxon>Lachnospiraceae incertae sedis</taxon>
        <taxon>Candidatus Pullilachnospira</taxon>
    </lineage>
</organism>
<dbReference type="GO" id="GO:0003700">
    <property type="term" value="F:DNA-binding transcription factor activity"/>
    <property type="evidence" value="ECO:0007669"/>
    <property type="project" value="InterPro"/>
</dbReference>
<dbReference type="SUPFAM" id="SSF51182">
    <property type="entry name" value="RmlC-like cupins"/>
    <property type="match status" value="1"/>
</dbReference>
<gene>
    <name evidence="5" type="ORF">IAA55_01725</name>
</gene>
<evidence type="ECO:0000256" key="1">
    <source>
        <dbReference type="ARBA" id="ARBA00023015"/>
    </source>
</evidence>
<keyword evidence="3" id="KW-0804">Transcription</keyword>
<dbReference type="PROSITE" id="PS01124">
    <property type="entry name" value="HTH_ARAC_FAMILY_2"/>
    <property type="match status" value="1"/>
</dbReference>
<accession>A0A9D1E8K9</accession>
<dbReference type="Proteomes" id="UP000823912">
    <property type="component" value="Unassembled WGS sequence"/>
</dbReference>
<dbReference type="Gene3D" id="1.10.10.60">
    <property type="entry name" value="Homeodomain-like"/>
    <property type="match status" value="2"/>
</dbReference>
<name>A0A9D1E8K9_9FIRM</name>
<reference evidence="5" key="1">
    <citation type="submission" date="2020-10" db="EMBL/GenBank/DDBJ databases">
        <authorList>
            <person name="Gilroy R."/>
        </authorList>
    </citation>
    <scope>NUCLEOTIDE SEQUENCE</scope>
    <source>
        <strain evidence="5">ChiSjej5B23-6657</strain>
    </source>
</reference>
<evidence type="ECO:0000313" key="6">
    <source>
        <dbReference type="Proteomes" id="UP000823912"/>
    </source>
</evidence>
<reference evidence="5" key="2">
    <citation type="journal article" date="2021" name="PeerJ">
        <title>Extensive microbial diversity within the chicken gut microbiome revealed by metagenomics and culture.</title>
        <authorList>
            <person name="Gilroy R."/>
            <person name="Ravi A."/>
            <person name="Getino M."/>
            <person name="Pursley I."/>
            <person name="Horton D.L."/>
            <person name="Alikhan N.F."/>
            <person name="Baker D."/>
            <person name="Gharbi K."/>
            <person name="Hall N."/>
            <person name="Watson M."/>
            <person name="Adriaenssens E.M."/>
            <person name="Foster-Nyarko E."/>
            <person name="Jarju S."/>
            <person name="Secka A."/>
            <person name="Antonio M."/>
            <person name="Oren A."/>
            <person name="Chaudhuri R.R."/>
            <person name="La Ragione R."/>
            <person name="Hildebrand F."/>
            <person name="Pallen M.J."/>
        </authorList>
    </citation>
    <scope>NUCLEOTIDE SEQUENCE</scope>
    <source>
        <strain evidence="5">ChiSjej5B23-6657</strain>
    </source>
</reference>
<dbReference type="Pfam" id="PF12833">
    <property type="entry name" value="HTH_18"/>
    <property type="match status" value="1"/>
</dbReference>